<dbReference type="PANTHER" id="PTHR48228">
    <property type="entry name" value="SUCCINYL-COA--D-CITRAMALATE COA-TRANSFERASE"/>
    <property type="match status" value="1"/>
</dbReference>
<organism evidence="2 3">
    <name type="scientific">Arthrobacter citreus</name>
    <dbReference type="NCBI Taxonomy" id="1670"/>
    <lineage>
        <taxon>Bacteria</taxon>
        <taxon>Bacillati</taxon>
        <taxon>Actinomycetota</taxon>
        <taxon>Actinomycetes</taxon>
        <taxon>Micrococcales</taxon>
        <taxon>Micrococcaceae</taxon>
        <taxon>Arthrobacter</taxon>
    </lineage>
</organism>
<gene>
    <name evidence="2" type="ORF">AAE021_04635</name>
</gene>
<dbReference type="InterPro" id="IPR023606">
    <property type="entry name" value="CoA-Trfase_III_dom_1_sf"/>
</dbReference>
<feature type="region of interest" description="Disordered" evidence="1">
    <location>
        <begin position="406"/>
        <end position="433"/>
    </location>
</feature>
<dbReference type="RefSeq" id="WP_342024455.1">
    <property type="nucleotide sequence ID" value="NZ_CP151657.1"/>
</dbReference>
<evidence type="ECO:0000256" key="1">
    <source>
        <dbReference type="SAM" id="MobiDB-lite"/>
    </source>
</evidence>
<dbReference type="GO" id="GO:0016740">
    <property type="term" value="F:transferase activity"/>
    <property type="evidence" value="ECO:0007669"/>
    <property type="project" value="UniProtKB-KW"/>
</dbReference>
<protein>
    <submittedName>
        <fullName evidence="2">CoA transferase</fullName>
    </submittedName>
</protein>
<proteinExistence type="predicted"/>
<dbReference type="Proteomes" id="UP001448858">
    <property type="component" value="Chromosome"/>
</dbReference>
<dbReference type="PANTHER" id="PTHR48228:SF4">
    <property type="entry name" value="BLR3030 PROTEIN"/>
    <property type="match status" value="1"/>
</dbReference>
<dbReference type="InterPro" id="IPR050509">
    <property type="entry name" value="CoA-transferase_III"/>
</dbReference>
<name>A0ABZ2ZXC8_9MICC</name>
<dbReference type="InterPro" id="IPR003673">
    <property type="entry name" value="CoA-Trfase_fam_III"/>
</dbReference>
<dbReference type="EMBL" id="CP151657">
    <property type="protein sequence ID" value="WZP16858.1"/>
    <property type="molecule type" value="Genomic_DNA"/>
</dbReference>
<dbReference type="SUPFAM" id="SSF89796">
    <property type="entry name" value="CoA-transferase family III (CaiB/BaiF)"/>
    <property type="match status" value="2"/>
</dbReference>
<dbReference type="GO" id="GO:0016491">
    <property type="term" value="F:oxidoreductase activity"/>
    <property type="evidence" value="ECO:0007669"/>
    <property type="project" value="UniProtKB-KW"/>
</dbReference>
<dbReference type="Gene3D" id="3.40.50.10540">
    <property type="entry name" value="Crotonobetainyl-coa:carnitine coa-transferase, domain 1"/>
    <property type="match status" value="1"/>
</dbReference>
<accession>A0ABZ2ZXC8</accession>
<keyword evidence="2" id="KW-0560">Oxidoreductase</keyword>
<dbReference type="Pfam" id="PF02515">
    <property type="entry name" value="CoA_transf_3"/>
    <property type="match status" value="1"/>
</dbReference>
<keyword evidence="3" id="KW-1185">Reference proteome</keyword>
<sequence>MPLESAFPVRSFAAWAVEQAGTAAADLSTRLGGQTAAVVDPDLALAWFAGSFTPQGWELPPPWDSLAGDYPCADGWIRLHTNAPHHRQAALAALGLPMEPVPDRGTVAAAVAGWAGEPLERAVLSAGGCAARMRSVQEWSQHPAGAAVAQEPLITWTGLGSAPRLVPQSPPERPLAGVRVLDLTRIIAGPVATRFLAALGADVLRIDPLGWSEPAAEVELTPGKRCAMLDLRSASGARRIRELLAGADLLVSGYRPGALAGLRLDSSHLQQISPGLVEVSLNAYGWSGPWAQRRGFDSLVQMSTGIARAGMEYFGADVPRPLPVQALDHATGYLTAAAALQAWRQRLDGTVVSARLSLARTAAQLQGTAGGGTPLWAPAEPLEQVPEQTFWGPGLRLAPPVRFEGTGPQPHLHWDVPAGPLGSAAPRWEAGRL</sequence>
<evidence type="ECO:0000313" key="2">
    <source>
        <dbReference type="EMBL" id="WZP16858.1"/>
    </source>
</evidence>
<evidence type="ECO:0000313" key="3">
    <source>
        <dbReference type="Proteomes" id="UP001448858"/>
    </source>
</evidence>
<reference evidence="2 3" key="1">
    <citation type="submission" date="2024-04" db="EMBL/GenBank/DDBJ databases">
        <title>Arthrobacter sp. from Plains bison fecal sample.</title>
        <authorList>
            <person name="Ruzzini A."/>
        </authorList>
    </citation>
    <scope>NUCLEOTIDE SEQUENCE [LARGE SCALE GENOMIC DNA]</scope>
    <source>
        <strain evidence="2 3">EINP1</strain>
    </source>
</reference>
<keyword evidence="2" id="KW-0808">Transferase</keyword>